<feature type="region of interest" description="Disordered" evidence="2">
    <location>
        <begin position="1724"/>
        <end position="1991"/>
    </location>
</feature>
<dbReference type="GO" id="GO:0045893">
    <property type="term" value="P:positive regulation of DNA-templated transcription"/>
    <property type="evidence" value="ECO:0007669"/>
    <property type="project" value="InterPro"/>
</dbReference>
<dbReference type="InterPro" id="IPR032060">
    <property type="entry name" value="MGA_dom"/>
</dbReference>
<evidence type="ECO:0000256" key="2">
    <source>
        <dbReference type="SAM" id="MobiDB-lite"/>
    </source>
</evidence>
<feature type="region of interest" description="Disordered" evidence="2">
    <location>
        <begin position="147"/>
        <end position="190"/>
    </location>
</feature>
<dbReference type="PROSITE" id="PS50252">
    <property type="entry name" value="TBOX_3"/>
    <property type="match status" value="1"/>
</dbReference>
<feature type="compositionally biased region" description="Basic and acidic residues" evidence="2">
    <location>
        <begin position="1745"/>
        <end position="1756"/>
    </location>
</feature>
<feature type="compositionally biased region" description="Basic residues" evidence="2">
    <location>
        <begin position="2083"/>
        <end position="2094"/>
    </location>
</feature>
<evidence type="ECO:0000259" key="3">
    <source>
        <dbReference type="PROSITE" id="PS50252"/>
    </source>
</evidence>
<feature type="compositionally biased region" description="Basic residues" evidence="2">
    <location>
        <begin position="370"/>
        <end position="383"/>
    </location>
</feature>
<keyword evidence="1" id="KW-0539">Nucleus</keyword>
<reference evidence="5" key="1">
    <citation type="submission" date="2025-08" db="UniProtKB">
        <authorList>
            <consortium name="RefSeq"/>
        </authorList>
    </citation>
    <scope>IDENTIFICATION</scope>
</reference>
<feature type="region of interest" description="Disordered" evidence="2">
    <location>
        <begin position="1"/>
        <end position="34"/>
    </location>
</feature>
<feature type="compositionally biased region" description="Basic and acidic residues" evidence="2">
    <location>
        <begin position="1917"/>
        <end position="1933"/>
    </location>
</feature>
<evidence type="ECO:0000256" key="1">
    <source>
        <dbReference type="PROSITE-ProRule" id="PRU00201"/>
    </source>
</evidence>
<feature type="region of interest" description="Disordered" evidence="2">
    <location>
        <begin position="809"/>
        <end position="835"/>
    </location>
</feature>
<dbReference type="GeneID" id="116223706"/>
<feature type="region of interest" description="Disordered" evidence="2">
    <location>
        <begin position="542"/>
        <end position="606"/>
    </location>
</feature>
<accession>A0A8M1KW36</accession>
<dbReference type="SMART" id="SM00425">
    <property type="entry name" value="TBOX"/>
    <property type="match status" value="1"/>
</dbReference>
<dbReference type="PANTHER" id="PTHR11267:SF203">
    <property type="entry name" value="MAX GENE-ASSOCIATED PROTEIN-LIKE"/>
    <property type="match status" value="1"/>
</dbReference>
<feature type="compositionally biased region" description="Basic and acidic residues" evidence="2">
    <location>
        <begin position="542"/>
        <end position="598"/>
    </location>
</feature>
<keyword evidence="1" id="KW-0238">DNA-binding</keyword>
<organism evidence="4 5">
    <name type="scientific">Clupea harengus</name>
    <name type="common">Atlantic herring</name>
    <dbReference type="NCBI Taxonomy" id="7950"/>
    <lineage>
        <taxon>Eukaryota</taxon>
        <taxon>Metazoa</taxon>
        <taxon>Chordata</taxon>
        <taxon>Craniata</taxon>
        <taxon>Vertebrata</taxon>
        <taxon>Euteleostomi</taxon>
        <taxon>Actinopterygii</taxon>
        <taxon>Neopterygii</taxon>
        <taxon>Teleostei</taxon>
        <taxon>Clupei</taxon>
        <taxon>Clupeiformes</taxon>
        <taxon>Clupeoidei</taxon>
        <taxon>Clupeidae</taxon>
        <taxon>Clupea</taxon>
    </lineage>
</organism>
<feature type="compositionally biased region" description="Basic and acidic residues" evidence="2">
    <location>
        <begin position="1825"/>
        <end position="1843"/>
    </location>
</feature>
<keyword evidence="4" id="KW-1185">Reference proteome</keyword>
<protein>
    <submittedName>
        <fullName evidence="5">MAX gene-associated protein-like isoform X1</fullName>
    </submittedName>
</protein>
<dbReference type="GO" id="GO:0001708">
    <property type="term" value="P:cell fate specification"/>
    <property type="evidence" value="ECO:0007669"/>
    <property type="project" value="TreeGrafter"/>
</dbReference>
<feature type="region of interest" description="Disordered" evidence="2">
    <location>
        <begin position="1348"/>
        <end position="1415"/>
    </location>
</feature>
<feature type="compositionally biased region" description="Polar residues" evidence="2">
    <location>
        <begin position="1348"/>
        <end position="1364"/>
    </location>
</feature>
<dbReference type="InterPro" id="IPR018186">
    <property type="entry name" value="TF_T-box_CS"/>
</dbReference>
<feature type="compositionally biased region" description="Polar residues" evidence="2">
    <location>
        <begin position="1777"/>
        <end position="1799"/>
    </location>
</feature>
<feature type="compositionally biased region" description="Basic residues" evidence="2">
    <location>
        <begin position="312"/>
        <end position="321"/>
    </location>
</feature>
<feature type="compositionally biased region" description="Basic residues" evidence="2">
    <location>
        <begin position="413"/>
        <end position="425"/>
    </location>
</feature>
<name>A0A8M1KW36_CLUHA</name>
<feature type="compositionally biased region" description="Low complexity" evidence="2">
    <location>
        <begin position="1800"/>
        <end position="1810"/>
    </location>
</feature>
<dbReference type="GO" id="GO:0000785">
    <property type="term" value="C:chromatin"/>
    <property type="evidence" value="ECO:0007669"/>
    <property type="project" value="TreeGrafter"/>
</dbReference>
<comment type="subcellular location">
    <subcellularLocation>
        <location evidence="1">Nucleus</location>
    </subcellularLocation>
</comment>
<evidence type="ECO:0000313" key="5">
    <source>
        <dbReference type="RefSeq" id="XP_042565809.1"/>
    </source>
</evidence>
<dbReference type="PANTHER" id="PTHR11267">
    <property type="entry name" value="T-BOX PROTEIN-RELATED"/>
    <property type="match status" value="1"/>
</dbReference>
<dbReference type="PROSITE" id="PS01283">
    <property type="entry name" value="TBOX_1"/>
    <property type="match status" value="1"/>
</dbReference>
<dbReference type="GO" id="GO:0005634">
    <property type="term" value="C:nucleus"/>
    <property type="evidence" value="ECO:0007669"/>
    <property type="project" value="UniProtKB-SubCell"/>
</dbReference>
<dbReference type="Pfam" id="PF16059">
    <property type="entry name" value="MGA_dom"/>
    <property type="match status" value="1"/>
</dbReference>
<dbReference type="InterPro" id="IPR046360">
    <property type="entry name" value="T-box_DNA-bd"/>
</dbReference>
<feature type="region of interest" description="Disordered" evidence="2">
    <location>
        <begin position="289"/>
        <end position="437"/>
    </location>
</feature>
<dbReference type="Pfam" id="PF00907">
    <property type="entry name" value="T-box"/>
    <property type="match status" value="2"/>
</dbReference>
<feature type="compositionally biased region" description="Polar residues" evidence="2">
    <location>
        <begin position="1017"/>
        <end position="1030"/>
    </location>
</feature>
<gene>
    <name evidence="5" type="primary">LOC116223706</name>
</gene>
<feature type="region of interest" description="Disordered" evidence="2">
    <location>
        <begin position="1005"/>
        <end position="1051"/>
    </location>
</feature>
<dbReference type="InterPro" id="IPR001699">
    <property type="entry name" value="TF_T-box"/>
</dbReference>
<feature type="compositionally biased region" description="Basic and acidic residues" evidence="2">
    <location>
        <begin position="1886"/>
        <end position="1909"/>
    </location>
</feature>
<dbReference type="RefSeq" id="XP_042565809.1">
    <property type="nucleotide sequence ID" value="XM_042709875.1"/>
</dbReference>
<feature type="compositionally biased region" description="Acidic residues" evidence="2">
    <location>
        <begin position="1844"/>
        <end position="1862"/>
    </location>
</feature>
<dbReference type="GO" id="GO:0000981">
    <property type="term" value="F:DNA-binding transcription factor activity, RNA polymerase II-specific"/>
    <property type="evidence" value="ECO:0007669"/>
    <property type="project" value="TreeGrafter"/>
</dbReference>
<evidence type="ECO:0000313" key="4">
    <source>
        <dbReference type="Proteomes" id="UP000515152"/>
    </source>
</evidence>
<feature type="region of interest" description="Disordered" evidence="2">
    <location>
        <begin position="1494"/>
        <end position="1523"/>
    </location>
</feature>
<feature type="region of interest" description="Disordered" evidence="2">
    <location>
        <begin position="2024"/>
        <end position="2094"/>
    </location>
</feature>
<feature type="compositionally biased region" description="Low complexity" evidence="2">
    <location>
        <begin position="1374"/>
        <end position="1413"/>
    </location>
</feature>
<sequence>MISDMTGSGDEEEEKDTSLSSFLSPPSGIATPLTTTQHCDDHAIAPATKTKMAASSGTLCPSEPDKDTKIHVTLGNDSLWQEFHGIGTEMLLTRKGRRMFPFCRYTLTGLDPQRLYFLVMDFQLVDEHRYRWTGWGRLRDGPSEALKAGSHTYTHPSSPAAGSHTYTHPSSPAAGSHTYTHPSSPTTGSKWMQDQVAFSKVKLTNDLLDDDSFVMLHFNRRYIPRLHVVPFDPSRGNTINIDDPTTQTFTFPQTEFYAVSGYQNPQLTELKIRHNPFASAFRHEEMHPGKHMQLPAGGDHESRVSPDSNHGKGNKRAKRRLSLPTAGEFGLGASPVLKKKMAGGLTRTEEMLSTEDESRNHGARPSPSCSKRRAPAKMKRRVTIPRVPTHTSTSTPRTLKRPALTSPKGPKTLLHKRKTNSRKNAKGSGVVTETPSEPAVVTHELAVDDVEGMLFVSFANKESHDTHVPLKRELQESHDTHVPLRELQESHDTHVPLKRELQESHDTHVPLKRELQESHDTHVPLRKLQESHDTHVLLKRELQESHDTHVPLKRELQESDDTHVPLKREMQESDDTHVPLKREMQESDDTHVPLKREPPPSPLLNCPPVLQLQEATRATEPEKATEDAEVLQERIVQLEKTLLVDLGSFKYRQVVHPALRQVGLKLNLVDPEVAIDLQYLGVTLPLPPLIKTSAALCADGTIPFVSRTGKTDDLTKIKGWRDKYSSSSELPHITPQEGPVKVHSAFSSEMLDEYLENEAQRITERAETFSFSSFGSADPVAAGVAYQLPSRSSSYVRTLDSVLKGRSTATLAPSPVPPLSSTHAPSPVPPLSSTNASLGTSRYGGFTKPQCHLQAMERQAFCQGHTETYVTKERATIALGVLLTAQGSVKADRVDLARGDMLGACQRDFCRLGCVCLSLLRQPRPPTHCRRPQCMFECVCFRHRVLLIRPHPDKSSSSSSSAHRAEKNKNTDLKLLAYPISNPDKGLRPAPGRRVPLLWEGRADEEDPEPLFKPQKQKQCVSNARASLSAPSKPANKRRPNGPRVKEEDKSSPVYKYFDSMMTCARVRPINSMPPPQMHILPGLVTNRAKEKHLQSPETSVPVVHQQSLENEVPSTKLLQIVSECNWEPHRELVLSTLSRRLSLNLLTPSFTLGFYRVRLLSVTQHRRQSHCTITYKLSISRGDGTRDKQHLPRSQKPRPKQPLRPGYLKALRLRPGVSPKRLVEVNGKHYAKARLMLGRMGALHPVNRLAAFVTGRLVTFPGSSDASVEKDAVPGPLVDAPPQGPSASQLLYIPIGSPDGAAPPAPATPTQNGMLKPVVGAQKGALYRQPNGQLVRLVPLKTLKAMKSTSAPSPAPGTQNGLPTPSGPCPENGASGLSASSSASQDRSTDTAPTAGTGTDTPPIPPDSSSAAVAKPFSLSGKSTMRISQGSAAIRTLPRTGSFSFPLLLSAVLPLPGGFSLVQRPTTPAGEVKVAPPGVLPLSVTAATTLQATDRTHGTLKKGSQNTGTLKKGSQNTGTSVEERRKVVAPVVVPPMASRTLQNNAAAVPPQATRRVHRGSKLRGPGEGAKTVVAPVVFPPTLSRTPHHSVAERERCQLHQTGFRRLKEVLCIKNIKVTKQDILDQAKLVISALKTREKKLEKKKAFMTRTQSDYIKTISQMSGKTEEMIKKKLEEISKRQRLLEQYRQRLNEKNPVKAQLKLTACDRLTERFAIWKHHMKKRTFVTPPPTTGEEAATGTPKTSRRPDVKARDSPELRAALLNSGNTAPQVNGLIKLSSSGRSDQNAQPCLLGETTQLGSSSQRSSPSNSGTQGGEAPNNEELEERPSLDADEATDRAERPSLDADEATDREEQQCADEATDREEQQCADEATDRAQQPSLDADEATDRAERPSLDADEATDRAERPSLDADEATDREERPSLDADEATDRAEQQCADEATDRAEQQCADEATDREEQQCADEATDRAEQQCADEATDRAEQQCADEATDRAQQQCADEAAAVALTSEESSKVTVCAALLSSLVVENGVPKPRRGRPPKQAKAAPSLLEAKTRPPPPQKVKHSPRLHPEGRQLRSRSPALGRAHTRRGQRRGRI</sequence>
<feature type="compositionally biased region" description="Low complexity" evidence="2">
    <location>
        <begin position="1732"/>
        <end position="1741"/>
    </location>
</feature>
<proteinExistence type="predicted"/>
<dbReference type="GO" id="GO:0000978">
    <property type="term" value="F:RNA polymerase II cis-regulatory region sequence-specific DNA binding"/>
    <property type="evidence" value="ECO:0007669"/>
    <property type="project" value="InterPro"/>
</dbReference>
<feature type="compositionally biased region" description="Basic residues" evidence="2">
    <location>
        <begin position="1192"/>
        <end position="1202"/>
    </location>
</feature>
<dbReference type="OrthoDB" id="6119313at2759"/>
<dbReference type="Proteomes" id="UP000515152">
    <property type="component" value="Chromosome 15"/>
</dbReference>
<feature type="region of interest" description="Disordered" evidence="2">
    <location>
        <begin position="1544"/>
        <end position="1569"/>
    </location>
</feature>
<feature type="compositionally biased region" description="Polar residues" evidence="2">
    <location>
        <begin position="1503"/>
        <end position="1521"/>
    </location>
</feature>
<feature type="domain" description="T-box" evidence="3">
    <location>
        <begin position="74"/>
        <end position="283"/>
    </location>
</feature>
<comment type="caution">
    <text evidence="1">Lacks conserved residue(s) required for the propagation of feature annotation.</text>
</comment>
<feature type="region of interest" description="Disordered" evidence="2">
    <location>
        <begin position="1183"/>
        <end position="1205"/>
    </location>
</feature>
<feature type="compositionally biased region" description="Low complexity" evidence="2">
    <location>
        <begin position="175"/>
        <end position="189"/>
    </location>
</feature>